<feature type="transmembrane region" description="Helical" evidence="1">
    <location>
        <begin position="85"/>
        <end position="106"/>
    </location>
</feature>
<evidence type="ECO:0000313" key="3">
    <source>
        <dbReference type="Proteomes" id="UP000015105"/>
    </source>
</evidence>
<feature type="transmembrane region" description="Helical" evidence="1">
    <location>
        <begin position="20"/>
        <end position="41"/>
    </location>
</feature>
<dbReference type="AlphaFoldDB" id="A0A453CAG7"/>
<sequence length="114" mass="12340">MPSGKRCMVESEQHGSCTLAVLTVVTNVVIIPNLLNLVTYLHGTMHMGVSASATTTTNFFGATSGFAMIAAFLSDSYITRFRTMLLFGPFMFLGLWIARTASLPSFTPSTSLQH</sequence>
<reference evidence="2" key="5">
    <citation type="journal article" date="2021" name="G3 (Bethesda)">
        <title>Aegilops tauschii genome assembly Aet v5.0 features greater sequence contiguity and improved annotation.</title>
        <authorList>
            <person name="Wang L."/>
            <person name="Zhu T."/>
            <person name="Rodriguez J.C."/>
            <person name="Deal K.R."/>
            <person name="Dubcovsky J."/>
            <person name="McGuire P.E."/>
            <person name="Lux T."/>
            <person name="Spannagl M."/>
            <person name="Mayer K.F.X."/>
            <person name="Baldrich P."/>
            <person name="Meyers B.C."/>
            <person name="Huo N."/>
            <person name="Gu Y.Q."/>
            <person name="Zhou H."/>
            <person name="Devos K.M."/>
            <person name="Bennetzen J.L."/>
            <person name="Unver T."/>
            <person name="Budak H."/>
            <person name="Gulick P.J."/>
            <person name="Galiba G."/>
            <person name="Kalapos B."/>
            <person name="Nelson D.R."/>
            <person name="Li P."/>
            <person name="You F.M."/>
            <person name="Luo M.C."/>
            <person name="Dvorak J."/>
        </authorList>
    </citation>
    <scope>NUCLEOTIDE SEQUENCE [LARGE SCALE GENOMIC DNA]</scope>
    <source>
        <strain evidence="2">cv. AL8/78</strain>
    </source>
</reference>
<dbReference type="Gramene" id="AET2Gv20787200.22">
    <property type="protein sequence ID" value="AET2Gv20787200.22"/>
    <property type="gene ID" value="AET2Gv20787200"/>
</dbReference>
<protein>
    <recommendedName>
        <fullName evidence="4">Nodulin-like domain-containing protein</fullName>
    </recommendedName>
</protein>
<reference evidence="2" key="4">
    <citation type="submission" date="2019-03" db="UniProtKB">
        <authorList>
            <consortium name="EnsemblPlants"/>
        </authorList>
    </citation>
    <scope>IDENTIFICATION</scope>
</reference>
<proteinExistence type="predicted"/>
<evidence type="ECO:0008006" key="4">
    <source>
        <dbReference type="Google" id="ProtNLM"/>
    </source>
</evidence>
<reference evidence="3" key="2">
    <citation type="journal article" date="2017" name="Nat. Plants">
        <title>The Aegilops tauschii genome reveals multiple impacts of transposons.</title>
        <authorList>
            <person name="Zhao G."/>
            <person name="Zou C."/>
            <person name="Li K."/>
            <person name="Wang K."/>
            <person name="Li T."/>
            <person name="Gao L."/>
            <person name="Zhang X."/>
            <person name="Wang H."/>
            <person name="Yang Z."/>
            <person name="Liu X."/>
            <person name="Jiang W."/>
            <person name="Mao L."/>
            <person name="Kong X."/>
            <person name="Jiao Y."/>
            <person name="Jia J."/>
        </authorList>
    </citation>
    <scope>NUCLEOTIDE SEQUENCE [LARGE SCALE GENOMIC DNA]</scope>
    <source>
        <strain evidence="3">cv. AL8/78</strain>
    </source>
</reference>
<organism evidence="2 3">
    <name type="scientific">Aegilops tauschii subsp. strangulata</name>
    <name type="common">Goatgrass</name>
    <dbReference type="NCBI Taxonomy" id="200361"/>
    <lineage>
        <taxon>Eukaryota</taxon>
        <taxon>Viridiplantae</taxon>
        <taxon>Streptophyta</taxon>
        <taxon>Embryophyta</taxon>
        <taxon>Tracheophyta</taxon>
        <taxon>Spermatophyta</taxon>
        <taxon>Magnoliopsida</taxon>
        <taxon>Liliopsida</taxon>
        <taxon>Poales</taxon>
        <taxon>Poaceae</taxon>
        <taxon>BOP clade</taxon>
        <taxon>Pooideae</taxon>
        <taxon>Triticodae</taxon>
        <taxon>Triticeae</taxon>
        <taxon>Triticinae</taxon>
        <taxon>Aegilops</taxon>
    </lineage>
</organism>
<dbReference type="EnsemblPlants" id="AET2Gv20787200.22">
    <property type="protein sequence ID" value="AET2Gv20787200.22"/>
    <property type="gene ID" value="AET2Gv20787200"/>
</dbReference>
<feature type="transmembrane region" description="Helical" evidence="1">
    <location>
        <begin position="53"/>
        <end position="73"/>
    </location>
</feature>
<keyword evidence="1" id="KW-0812">Transmembrane</keyword>
<name>A0A453CAG7_AEGTS</name>
<evidence type="ECO:0000313" key="2">
    <source>
        <dbReference type="EnsemblPlants" id="AET2Gv20787200.22"/>
    </source>
</evidence>
<dbReference type="InterPro" id="IPR036259">
    <property type="entry name" value="MFS_trans_sf"/>
</dbReference>
<keyword evidence="1" id="KW-1133">Transmembrane helix</keyword>
<dbReference type="Proteomes" id="UP000015105">
    <property type="component" value="Chromosome 2D"/>
</dbReference>
<keyword evidence="1" id="KW-0472">Membrane</keyword>
<reference evidence="3" key="1">
    <citation type="journal article" date="2014" name="Science">
        <title>Ancient hybridizations among the ancestral genomes of bread wheat.</title>
        <authorList>
            <consortium name="International Wheat Genome Sequencing Consortium,"/>
            <person name="Marcussen T."/>
            <person name="Sandve S.R."/>
            <person name="Heier L."/>
            <person name="Spannagl M."/>
            <person name="Pfeifer M."/>
            <person name="Jakobsen K.S."/>
            <person name="Wulff B.B."/>
            <person name="Steuernagel B."/>
            <person name="Mayer K.F."/>
            <person name="Olsen O.A."/>
        </authorList>
    </citation>
    <scope>NUCLEOTIDE SEQUENCE [LARGE SCALE GENOMIC DNA]</scope>
    <source>
        <strain evidence="3">cv. AL8/78</strain>
    </source>
</reference>
<dbReference type="Gene3D" id="1.20.1250.20">
    <property type="entry name" value="MFS general substrate transporter like domains"/>
    <property type="match status" value="1"/>
</dbReference>
<accession>A0A453CAG7</accession>
<keyword evidence="3" id="KW-1185">Reference proteome</keyword>
<evidence type="ECO:0000256" key="1">
    <source>
        <dbReference type="SAM" id="Phobius"/>
    </source>
</evidence>
<reference evidence="2" key="3">
    <citation type="journal article" date="2017" name="Nature">
        <title>Genome sequence of the progenitor of the wheat D genome Aegilops tauschii.</title>
        <authorList>
            <person name="Luo M.C."/>
            <person name="Gu Y.Q."/>
            <person name="Puiu D."/>
            <person name="Wang H."/>
            <person name="Twardziok S.O."/>
            <person name="Deal K.R."/>
            <person name="Huo N."/>
            <person name="Zhu T."/>
            <person name="Wang L."/>
            <person name="Wang Y."/>
            <person name="McGuire P.E."/>
            <person name="Liu S."/>
            <person name="Long H."/>
            <person name="Ramasamy R.K."/>
            <person name="Rodriguez J.C."/>
            <person name="Van S.L."/>
            <person name="Yuan L."/>
            <person name="Wang Z."/>
            <person name="Xia Z."/>
            <person name="Xiao L."/>
            <person name="Anderson O.D."/>
            <person name="Ouyang S."/>
            <person name="Liang Y."/>
            <person name="Zimin A.V."/>
            <person name="Pertea G."/>
            <person name="Qi P."/>
            <person name="Bennetzen J.L."/>
            <person name="Dai X."/>
            <person name="Dawson M.W."/>
            <person name="Muller H.G."/>
            <person name="Kugler K."/>
            <person name="Rivarola-Duarte L."/>
            <person name="Spannagl M."/>
            <person name="Mayer K.F.X."/>
            <person name="Lu F.H."/>
            <person name="Bevan M.W."/>
            <person name="Leroy P."/>
            <person name="Li P."/>
            <person name="You F.M."/>
            <person name="Sun Q."/>
            <person name="Liu Z."/>
            <person name="Lyons E."/>
            <person name="Wicker T."/>
            <person name="Salzberg S.L."/>
            <person name="Devos K.M."/>
            <person name="Dvorak J."/>
        </authorList>
    </citation>
    <scope>NUCLEOTIDE SEQUENCE [LARGE SCALE GENOMIC DNA]</scope>
    <source>
        <strain evidence="2">cv. AL8/78</strain>
    </source>
</reference>